<sequence>MFQLKVVSKLPNGETSEKADATWLMFTKDSKNEAVYDVTGELYRPNISFKQLRPISEPTPIGNARQITISNSGAFVASIYSVNTKTEHILEADIPVWIKNSVFDLTKADWLKDGDNFRLKVVSTTGKAQSIDATWLTYTKDSRNQALYDVAGSSSAPTITFKELRPIAGPI</sequence>
<organism evidence="1 2">
    <name type="scientific">Rhodocollybia butyracea</name>
    <dbReference type="NCBI Taxonomy" id="206335"/>
    <lineage>
        <taxon>Eukaryota</taxon>
        <taxon>Fungi</taxon>
        <taxon>Dikarya</taxon>
        <taxon>Basidiomycota</taxon>
        <taxon>Agaricomycotina</taxon>
        <taxon>Agaricomycetes</taxon>
        <taxon>Agaricomycetidae</taxon>
        <taxon>Agaricales</taxon>
        <taxon>Marasmiineae</taxon>
        <taxon>Omphalotaceae</taxon>
        <taxon>Rhodocollybia</taxon>
    </lineage>
</organism>
<name>A0A9P5UB16_9AGAR</name>
<dbReference type="Proteomes" id="UP000772434">
    <property type="component" value="Unassembled WGS sequence"/>
</dbReference>
<evidence type="ECO:0000313" key="1">
    <source>
        <dbReference type="EMBL" id="KAF9072617.1"/>
    </source>
</evidence>
<reference evidence="1" key="1">
    <citation type="submission" date="2020-11" db="EMBL/GenBank/DDBJ databases">
        <authorList>
            <consortium name="DOE Joint Genome Institute"/>
            <person name="Ahrendt S."/>
            <person name="Riley R."/>
            <person name="Andreopoulos W."/>
            <person name="Labutti K."/>
            <person name="Pangilinan J."/>
            <person name="Ruiz-Duenas F.J."/>
            <person name="Barrasa J.M."/>
            <person name="Sanchez-Garcia M."/>
            <person name="Camarero S."/>
            <person name="Miyauchi S."/>
            <person name="Serrano A."/>
            <person name="Linde D."/>
            <person name="Babiker R."/>
            <person name="Drula E."/>
            <person name="Ayuso-Fernandez I."/>
            <person name="Pacheco R."/>
            <person name="Padilla G."/>
            <person name="Ferreira P."/>
            <person name="Barriuso J."/>
            <person name="Kellner H."/>
            <person name="Castanera R."/>
            <person name="Alfaro M."/>
            <person name="Ramirez L."/>
            <person name="Pisabarro A.G."/>
            <person name="Kuo A."/>
            <person name="Tritt A."/>
            <person name="Lipzen A."/>
            <person name="He G."/>
            <person name="Yan M."/>
            <person name="Ng V."/>
            <person name="Cullen D."/>
            <person name="Martin F."/>
            <person name="Rosso M.-N."/>
            <person name="Henrissat B."/>
            <person name="Hibbett D."/>
            <person name="Martinez A.T."/>
            <person name="Grigoriev I.V."/>
        </authorList>
    </citation>
    <scope>NUCLEOTIDE SEQUENCE</scope>
    <source>
        <strain evidence="1">AH 40177</strain>
    </source>
</reference>
<protein>
    <submittedName>
        <fullName evidence="1">Uncharacterized protein</fullName>
    </submittedName>
</protein>
<dbReference type="EMBL" id="JADNRY010000023">
    <property type="protein sequence ID" value="KAF9072617.1"/>
    <property type="molecule type" value="Genomic_DNA"/>
</dbReference>
<gene>
    <name evidence="1" type="ORF">BDP27DRAFT_1320282</name>
</gene>
<dbReference type="OrthoDB" id="3101409at2759"/>
<accession>A0A9P5UB16</accession>
<proteinExistence type="predicted"/>
<comment type="caution">
    <text evidence="1">The sequence shown here is derived from an EMBL/GenBank/DDBJ whole genome shotgun (WGS) entry which is preliminary data.</text>
</comment>
<keyword evidence="2" id="KW-1185">Reference proteome</keyword>
<evidence type="ECO:0000313" key="2">
    <source>
        <dbReference type="Proteomes" id="UP000772434"/>
    </source>
</evidence>
<dbReference type="AlphaFoldDB" id="A0A9P5UB16"/>